<sequence>MQWLLLEVSRFVDQLSEAPAHIPELLIHYPSKVRTQRGGDTVDPTLIALASAGGTAVVSAMATDGWNTLRSGVVTLWQQFRPNSAGELERELETTRSTLLAAPASEVEQVRQALQSAWQGRMLTLFLEDPVAASEFEALLSRLGEAGSPRTNTSFHAEVRDHGRVYQAGGNQFISER</sequence>
<dbReference type="RefSeq" id="WP_131124280.1">
    <property type="nucleotide sequence ID" value="NZ_SIXH01000182.1"/>
</dbReference>
<comment type="caution">
    <text evidence="1">The sequence shown here is derived from an EMBL/GenBank/DDBJ whole genome shotgun (WGS) entry which is preliminary data.</text>
</comment>
<dbReference type="AlphaFoldDB" id="A0A4Q9HSC5"/>
<dbReference type="Proteomes" id="UP000292452">
    <property type="component" value="Unassembled WGS sequence"/>
</dbReference>
<accession>A0A4Q9HSC5</accession>
<gene>
    <name evidence="1" type="ORF">EYS09_20240</name>
</gene>
<evidence type="ECO:0000313" key="1">
    <source>
        <dbReference type="EMBL" id="TBO57906.1"/>
    </source>
</evidence>
<protein>
    <submittedName>
        <fullName evidence="1">Uncharacterized protein</fullName>
    </submittedName>
</protein>
<evidence type="ECO:0000313" key="2">
    <source>
        <dbReference type="Proteomes" id="UP000292452"/>
    </source>
</evidence>
<name>A0A4Q9HSC5_STRKA</name>
<reference evidence="1 2" key="1">
    <citation type="submission" date="2019-02" db="EMBL/GenBank/DDBJ databases">
        <title>Draft Genome Sequence of Streptomyces sp. AM-2504, identified by 16S rRNA comparative analysis as a Streptomyces Kasugaensis strain.</title>
        <authorList>
            <person name="Napolioni V."/>
            <person name="Giuliodori A.M."/>
            <person name="Spurio R."/>
            <person name="Fabbretti A."/>
        </authorList>
    </citation>
    <scope>NUCLEOTIDE SEQUENCE [LARGE SCALE GENOMIC DNA]</scope>
    <source>
        <strain evidence="1 2">AM-2504</strain>
    </source>
</reference>
<keyword evidence="2" id="KW-1185">Reference proteome</keyword>
<organism evidence="1 2">
    <name type="scientific">Streptomyces kasugaensis</name>
    <dbReference type="NCBI Taxonomy" id="1946"/>
    <lineage>
        <taxon>Bacteria</taxon>
        <taxon>Bacillati</taxon>
        <taxon>Actinomycetota</taxon>
        <taxon>Actinomycetes</taxon>
        <taxon>Kitasatosporales</taxon>
        <taxon>Streptomycetaceae</taxon>
        <taxon>Streptomyces</taxon>
    </lineage>
</organism>
<dbReference type="EMBL" id="SIXH01000182">
    <property type="protein sequence ID" value="TBO57906.1"/>
    <property type="molecule type" value="Genomic_DNA"/>
</dbReference>
<proteinExistence type="predicted"/>